<keyword evidence="3" id="KW-1185">Reference proteome</keyword>
<feature type="signal peptide" evidence="1">
    <location>
        <begin position="1"/>
        <end position="22"/>
    </location>
</feature>
<keyword evidence="1" id="KW-0732">Signal</keyword>
<gene>
    <name evidence="2" type="ORF">I2I01_04965</name>
</gene>
<sequence length="423" mass="45909">MLPRLLLTAALSCFIWRAQAQAFEPGYIVRSTGDTLRGEVENGVWEEPPTFIRFRSTSNGLGELFKPRQLRAVALTLGRYFRYQALPIDHAAETRLDRLTQGYTPNVRVDSVLAEVLVEGAASLVRVVRIGATHYVVSRPGQPLLELSERKYLHTGRYGTLEVVNGNNYRAQLERYFGDCPAASRAAVGAEYSAPGLAAVVQAFNETCTPGGAAGRTFFPKKAPHRLAFHIGAAAGARYLLRPTEDGRHWGWPSGGLYGEMLLPNRTVSLYGDLTVGRFSGGGSVQTGTIPSSMVVGGVVYNYTTPVFGDYTYRAWLLTARLGARVYFPLPAGQRIFIGGGFTNDVVTGRRFTLPAGAATPNPGDNDDVGLLLPYAGIGWRANRLSVSLDAMVYSGLRELRAGLAYRLNSNPDATPHRPAAKP</sequence>
<comment type="caution">
    <text evidence="2">The sequence shown here is derived from an EMBL/GenBank/DDBJ whole genome shotgun (WGS) entry which is preliminary data.</text>
</comment>
<dbReference type="EMBL" id="JADQDP010000001">
    <property type="protein sequence ID" value="MBF9140972.1"/>
    <property type="molecule type" value="Genomic_DNA"/>
</dbReference>
<proteinExistence type="predicted"/>
<evidence type="ECO:0008006" key="4">
    <source>
        <dbReference type="Google" id="ProtNLM"/>
    </source>
</evidence>
<reference evidence="2 3" key="1">
    <citation type="submission" date="2020-11" db="EMBL/GenBank/DDBJ databases">
        <authorList>
            <person name="Kim M.K."/>
        </authorList>
    </citation>
    <scope>NUCLEOTIDE SEQUENCE [LARGE SCALE GENOMIC DNA]</scope>
    <source>
        <strain evidence="2 3">BT439</strain>
    </source>
</reference>
<evidence type="ECO:0000313" key="3">
    <source>
        <dbReference type="Proteomes" id="UP000645610"/>
    </source>
</evidence>
<evidence type="ECO:0000256" key="1">
    <source>
        <dbReference type="SAM" id="SignalP"/>
    </source>
</evidence>
<dbReference type="AlphaFoldDB" id="A0A931BET2"/>
<name>A0A931BET2_9BACT</name>
<evidence type="ECO:0000313" key="2">
    <source>
        <dbReference type="EMBL" id="MBF9140972.1"/>
    </source>
</evidence>
<dbReference type="Proteomes" id="UP000645610">
    <property type="component" value="Unassembled WGS sequence"/>
</dbReference>
<accession>A0A931BET2</accession>
<protein>
    <recommendedName>
        <fullName evidence="4">Outer membrane protein beta-barrel domain-containing protein</fullName>
    </recommendedName>
</protein>
<dbReference type="RefSeq" id="WP_196285301.1">
    <property type="nucleotide sequence ID" value="NZ_JADQDP010000001.1"/>
</dbReference>
<organism evidence="2 3">
    <name type="scientific">Hymenobacter properus</name>
    <dbReference type="NCBI Taxonomy" id="2791026"/>
    <lineage>
        <taxon>Bacteria</taxon>
        <taxon>Pseudomonadati</taxon>
        <taxon>Bacteroidota</taxon>
        <taxon>Cytophagia</taxon>
        <taxon>Cytophagales</taxon>
        <taxon>Hymenobacteraceae</taxon>
        <taxon>Hymenobacter</taxon>
    </lineage>
</organism>
<feature type="chain" id="PRO_5037771766" description="Outer membrane protein beta-barrel domain-containing protein" evidence="1">
    <location>
        <begin position="23"/>
        <end position="423"/>
    </location>
</feature>